<gene>
    <name evidence="1" type="ORF">LCGC14_2627240</name>
</gene>
<protein>
    <submittedName>
        <fullName evidence="1">Uncharacterized protein</fullName>
    </submittedName>
</protein>
<name>A0A0F9ANY5_9ZZZZ</name>
<dbReference type="AlphaFoldDB" id="A0A0F9ANY5"/>
<accession>A0A0F9ANY5</accession>
<evidence type="ECO:0000313" key="1">
    <source>
        <dbReference type="EMBL" id="KKL01234.1"/>
    </source>
</evidence>
<feature type="non-terminal residue" evidence="1">
    <location>
        <position position="1"/>
    </location>
</feature>
<sequence length="23" mass="2542">DEAGDTVLANHFDELLKKAKKKA</sequence>
<reference evidence="1" key="1">
    <citation type="journal article" date="2015" name="Nature">
        <title>Complex archaea that bridge the gap between prokaryotes and eukaryotes.</title>
        <authorList>
            <person name="Spang A."/>
            <person name="Saw J.H."/>
            <person name="Jorgensen S.L."/>
            <person name="Zaremba-Niedzwiedzka K."/>
            <person name="Martijn J."/>
            <person name="Lind A.E."/>
            <person name="van Eijk R."/>
            <person name="Schleper C."/>
            <person name="Guy L."/>
            <person name="Ettema T.J."/>
        </authorList>
    </citation>
    <scope>NUCLEOTIDE SEQUENCE</scope>
</reference>
<organism evidence="1">
    <name type="scientific">marine sediment metagenome</name>
    <dbReference type="NCBI Taxonomy" id="412755"/>
    <lineage>
        <taxon>unclassified sequences</taxon>
        <taxon>metagenomes</taxon>
        <taxon>ecological metagenomes</taxon>
    </lineage>
</organism>
<dbReference type="EMBL" id="LAZR01044973">
    <property type="protein sequence ID" value="KKL01234.1"/>
    <property type="molecule type" value="Genomic_DNA"/>
</dbReference>
<comment type="caution">
    <text evidence="1">The sequence shown here is derived from an EMBL/GenBank/DDBJ whole genome shotgun (WGS) entry which is preliminary data.</text>
</comment>
<proteinExistence type="predicted"/>